<name>A0A5E4NR55_9HEMI</name>
<sequence length="411" mass="48217">MDNPKTLKNLLERLTDLLINHQYDNNLLDQARKIVLKVITKHLEIIKVEIAAIAALFYIVNNESQSLLLEDVIKKRIVTRIISLILYHDYDARILTWAFLTLDRLMLRWGFEKNHQYVMYLFQYFLRISLCIISADNQDYTLKIACVLINWCALGGTRIHRIYLGKSGTIKKLIVIIKTRIRQNTFEQVELAFETINHLTNDLPRNCKRFLDQKGLQYMFECLRTFPNKILMKQNIYCVLRNIAEIKELRGKLMKNHLIEVLFDNLRLTGDEIQIRYYAAEIIVHLASDGHKAWTIQSPTRCEVLDHMTRALQSWNLDVILDIRYRSVKTLLKIAQISHTPVCVQWAAWTLANLTRVYPEKYCSTVITEDGINIMSQVLKENYQISQQEVIHNLAQTVINQCMSFEENITE</sequence>
<dbReference type="EMBL" id="CABPRJ010002397">
    <property type="protein sequence ID" value="VVC45249.1"/>
    <property type="molecule type" value="Genomic_DNA"/>
</dbReference>
<dbReference type="InterPro" id="IPR016024">
    <property type="entry name" value="ARM-type_fold"/>
</dbReference>
<feature type="domain" description="Protein zer-1 homolog-like C-terminal" evidence="2">
    <location>
        <begin position="41"/>
        <end position="403"/>
    </location>
</feature>
<dbReference type="InterPro" id="IPR055142">
    <property type="entry name" value="ZER1-like_C"/>
</dbReference>
<keyword evidence="4" id="KW-1185">Reference proteome</keyword>
<evidence type="ECO:0000313" key="4">
    <source>
        <dbReference type="Proteomes" id="UP000325440"/>
    </source>
</evidence>
<dbReference type="InterPro" id="IPR051341">
    <property type="entry name" value="Zyg-11_UBL_adapter"/>
</dbReference>
<dbReference type="AlphaFoldDB" id="A0A5E4NR55"/>
<proteinExistence type="predicted"/>
<dbReference type="OrthoDB" id="5783533at2759"/>
<reference evidence="3 4" key="1">
    <citation type="submission" date="2019-08" db="EMBL/GenBank/DDBJ databases">
        <authorList>
            <person name="Alioto T."/>
            <person name="Alioto T."/>
            <person name="Gomez Garrido J."/>
        </authorList>
    </citation>
    <scope>NUCLEOTIDE SEQUENCE [LARGE SCALE GENOMIC DNA]</scope>
</reference>
<dbReference type="InterPro" id="IPR011989">
    <property type="entry name" value="ARM-like"/>
</dbReference>
<evidence type="ECO:0000259" key="2">
    <source>
        <dbReference type="Pfam" id="PF22964"/>
    </source>
</evidence>
<dbReference type="Pfam" id="PF22964">
    <property type="entry name" value="ZER1-like_2nd"/>
    <property type="match status" value="1"/>
</dbReference>
<evidence type="ECO:0000256" key="1">
    <source>
        <dbReference type="ARBA" id="ARBA00022786"/>
    </source>
</evidence>
<protein>
    <submittedName>
        <fullName evidence="3">Armadillo-type fold,Armadillo-like helical</fullName>
    </submittedName>
</protein>
<gene>
    <name evidence="3" type="ORF">CINCED_3A019178</name>
</gene>
<dbReference type="Proteomes" id="UP000325440">
    <property type="component" value="Unassembled WGS sequence"/>
</dbReference>
<dbReference type="Gene3D" id="1.25.10.10">
    <property type="entry name" value="Leucine-rich Repeat Variant"/>
    <property type="match status" value="1"/>
</dbReference>
<evidence type="ECO:0000313" key="3">
    <source>
        <dbReference type="EMBL" id="VVC45249.1"/>
    </source>
</evidence>
<accession>A0A5E4NR55</accession>
<organism evidence="3 4">
    <name type="scientific">Cinara cedri</name>
    <dbReference type="NCBI Taxonomy" id="506608"/>
    <lineage>
        <taxon>Eukaryota</taxon>
        <taxon>Metazoa</taxon>
        <taxon>Ecdysozoa</taxon>
        <taxon>Arthropoda</taxon>
        <taxon>Hexapoda</taxon>
        <taxon>Insecta</taxon>
        <taxon>Pterygota</taxon>
        <taxon>Neoptera</taxon>
        <taxon>Paraneoptera</taxon>
        <taxon>Hemiptera</taxon>
        <taxon>Sternorrhyncha</taxon>
        <taxon>Aphidomorpha</taxon>
        <taxon>Aphidoidea</taxon>
        <taxon>Aphididae</taxon>
        <taxon>Lachninae</taxon>
        <taxon>Cinara</taxon>
    </lineage>
</organism>
<dbReference type="PANTHER" id="PTHR12904">
    <property type="match status" value="1"/>
</dbReference>
<dbReference type="GO" id="GO:0031462">
    <property type="term" value="C:Cul2-RING ubiquitin ligase complex"/>
    <property type="evidence" value="ECO:0007669"/>
    <property type="project" value="TreeGrafter"/>
</dbReference>
<dbReference type="PANTHER" id="PTHR12904:SF23">
    <property type="entry name" value="PROTEIN ZER-1 HOMOLOG"/>
    <property type="match status" value="1"/>
</dbReference>
<keyword evidence="1" id="KW-0833">Ubl conjugation pathway</keyword>
<dbReference type="SUPFAM" id="SSF48371">
    <property type="entry name" value="ARM repeat"/>
    <property type="match status" value="1"/>
</dbReference>